<dbReference type="AlphaFoldDB" id="A0A1D1UWX9"/>
<organism evidence="6 7">
    <name type="scientific">Ramazzottius varieornatus</name>
    <name type="common">Water bear</name>
    <name type="synonym">Tardigrade</name>
    <dbReference type="NCBI Taxonomy" id="947166"/>
    <lineage>
        <taxon>Eukaryota</taxon>
        <taxon>Metazoa</taxon>
        <taxon>Ecdysozoa</taxon>
        <taxon>Tardigrada</taxon>
        <taxon>Eutardigrada</taxon>
        <taxon>Parachela</taxon>
        <taxon>Hypsibioidea</taxon>
        <taxon>Ramazzottiidae</taxon>
        <taxon>Ramazzottius</taxon>
    </lineage>
</organism>
<comment type="caution">
    <text evidence="6">The sequence shown here is derived from an EMBL/GenBank/DDBJ whole genome shotgun (WGS) entry which is preliminary data.</text>
</comment>
<dbReference type="SUPFAM" id="SSF53067">
    <property type="entry name" value="Actin-like ATPase domain"/>
    <property type="match status" value="2"/>
</dbReference>
<evidence type="ECO:0000256" key="3">
    <source>
        <dbReference type="ARBA" id="ARBA00014974"/>
    </source>
</evidence>
<dbReference type="InterPro" id="IPR002731">
    <property type="entry name" value="ATPase_BadF"/>
</dbReference>
<sequence length="359" mass="38675">MDRGDVPDRGSNGHATSRYFVGIEGGGTQSQGILLNEQAQVLAKCTGGRTNQWVVGLENSCTTIATMVKELRKTGGLMDDEEIMSIGMGMSGADDATRNEEWTAMLHKMYSLTATYVIENDTIGSLATARPDLAGIVLISGTGSNCVLRNPDGTSRGAGGWGHMLGDEGSAYWISHSAIKTLFDHEDRLQTCPYDLKSFRGEMLRYFNVTKKSEMLQFYYSTFDKAFVAKFCPDIVRLALNGDAFSNSVFRTAGAYLAKHVRAVLPDVAPEVKDQAGGVPVICVGSVFNSWNLLKDGFVAELGDNIPELSLFKLCGSSAVGAAFLGAKKAGVDLPINHLRPAELFFTLGSNSKKLQNGQ</sequence>
<proteinExistence type="inferred from homology"/>
<dbReference type="EC" id="2.7.1.59" evidence="2"/>
<gene>
    <name evidence="6" type="primary">RvY_05963</name>
    <name evidence="6" type="synonym">RvY_05963.1</name>
    <name evidence="6" type="ORF">RvY_05963-1</name>
</gene>
<dbReference type="Gene3D" id="3.30.420.40">
    <property type="match status" value="2"/>
</dbReference>
<dbReference type="Pfam" id="PF01869">
    <property type="entry name" value="BcrAD_BadFG"/>
    <property type="match status" value="1"/>
</dbReference>
<evidence type="ECO:0000256" key="1">
    <source>
        <dbReference type="ARBA" id="ARBA00006198"/>
    </source>
</evidence>
<dbReference type="GO" id="GO:0045127">
    <property type="term" value="F:N-acetylglucosamine kinase activity"/>
    <property type="evidence" value="ECO:0007669"/>
    <property type="project" value="UniProtKB-EC"/>
</dbReference>
<dbReference type="CDD" id="cd24078">
    <property type="entry name" value="ASKHA_NBD_NAGK_meta"/>
    <property type="match status" value="1"/>
</dbReference>
<dbReference type="InterPro" id="IPR043129">
    <property type="entry name" value="ATPase_NBD"/>
</dbReference>
<dbReference type="STRING" id="947166.A0A1D1UWX9"/>
<keyword evidence="7" id="KW-1185">Reference proteome</keyword>
<evidence type="ECO:0000313" key="7">
    <source>
        <dbReference type="Proteomes" id="UP000186922"/>
    </source>
</evidence>
<evidence type="ECO:0000259" key="5">
    <source>
        <dbReference type="Pfam" id="PF01869"/>
    </source>
</evidence>
<evidence type="ECO:0000313" key="6">
    <source>
        <dbReference type="EMBL" id="GAU94134.1"/>
    </source>
</evidence>
<evidence type="ECO:0000256" key="4">
    <source>
        <dbReference type="ARBA" id="ARBA00031123"/>
    </source>
</evidence>
<dbReference type="EMBL" id="BDGG01000002">
    <property type="protein sequence ID" value="GAU94134.1"/>
    <property type="molecule type" value="Genomic_DNA"/>
</dbReference>
<dbReference type="Proteomes" id="UP000186922">
    <property type="component" value="Unassembled WGS sequence"/>
</dbReference>
<accession>A0A1D1UWX9</accession>
<evidence type="ECO:0000256" key="2">
    <source>
        <dbReference type="ARBA" id="ARBA00012122"/>
    </source>
</evidence>
<dbReference type="PANTHER" id="PTHR12862">
    <property type="entry name" value="BADF TYPE ATPASE DOMAIN-CONTAINING PROTEIN"/>
    <property type="match status" value="1"/>
</dbReference>
<feature type="domain" description="ATPase BadF/BadG/BcrA/BcrD type" evidence="5">
    <location>
        <begin position="21"/>
        <end position="296"/>
    </location>
</feature>
<dbReference type="PANTHER" id="PTHR12862:SF0">
    <property type="entry name" value="N-ACETYL-D-GLUCOSAMINE KINASE"/>
    <property type="match status" value="1"/>
</dbReference>
<dbReference type="InterPro" id="IPR039758">
    <property type="entry name" value="NAGK-like"/>
</dbReference>
<comment type="similarity">
    <text evidence="1">Belongs to the eukaryotic-type N-acetylglucosamine kinase family.</text>
</comment>
<protein>
    <recommendedName>
        <fullName evidence="3">N-acetyl-D-glucosamine kinase</fullName>
        <ecNumber evidence="2">2.7.1.59</ecNumber>
    </recommendedName>
    <alternativeName>
        <fullName evidence="4">GlcNAc kinase</fullName>
    </alternativeName>
</protein>
<reference evidence="6 7" key="1">
    <citation type="journal article" date="2016" name="Nat. Commun.">
        <title>Extremotolerant tardigrade genome and improved radiotolerance of human cultured cells by tardigrade-unique protein.</title>
        <authorList>
            <person name="Hashimoto T."/>
            <person name="Horikawa D.D."/>
            <person name="Saito Y."/>
            <person name="Kuwahara H."/>
            <person name="Kozuka-Hata H."/>
            <person name="Shin-I T."/>
            <person name="Minakuchi Y."/>
            <person name="Ohishi K."/>
            <person name="Motoyama A."/>
            <person name="Aizu T."/>
            <person name="Enomoto A."/>
            <person name="Kondo K."/>
            <person name="Tanaka S."/>
            <person name="Hara Y."/>
            <person name="Koshikawa S."/>
            <person name="Sagara H."/>
            <person name="Miura T."/>
            <person name="Yokobori S."/>
            <person name="Miyagawa K."/>
            <person name="Suzuki Y."/>
            <person name="Kubo T."/>
            <person name="Oyama M."/>
            <person name="Kohara Y."/>
            <person name="Fujiyama A."/>
            <person name="Arakawa K."/>
            <person name="Katayama T."/>
            <person name="Toyoda A."/>
            <person name="Kunieda T."/>
        </authorList>
    </citation>
    <scope>NUCLEOTIDE SEQUENCE [LARGE SCALE GENOMIC DNA]</scope>
    <source>
        <strain evidence="6 7">YOKOZUNA-1</strain>
    </source>
</reference>
<name>A0A1D1UWX9_RAMVA</name>
<dbReference type="OrthoDB" id="311172at2759"/>